<dbReference type="Pfam" id="PF17205">
    <property type="entry name" value="PSI_integrin"/>
    <property type="match status" value="1"/>
</dbReference>
<dbReference type="PANTHER" id="PTHR10082">
    <property type="entry name" value="INTEGRIN BETA SUBUNIT"/>
    <property type="match status" value="1"/>
</dbReference>
<dbReference type="Gene3D" id="3.30.1680.10">
    <property type="entry name" value="ligand-binding face of the semaphorins, domain 2"/>
    <property type="match status" value="1"/>
</dbReference>
<keyword evidence="2" id="KW-0472">Membrane</keyword>
<proteinExistence type="predicted"/>
<keyword evidence="4" id="KW-0325">Glycoprotein</keyword>
<gene>
    <name evidence="6" type="ORF">DPMN_036767</name>
</gene>
<evidence type="ECO:0000256" key="3">
    <source>
        <dbReference type="ARBA" id="ARBA00023157"/>
    </source>
</evidence>
<dbReference type="GO" id="GO:0007229">
    <property type="term" value="P:integrin-mediated signaling pathway"/>
    <property type="evidence" value="ECO:0007669"/>
    <property type="project" value="TreeGrafter"/>
</dbReference>
<keyword evidence="7" id="KW-1185">Reference proteome</keyword>
<dbReference type="InterPro" id="IPR033760">
    <property type="entry name" value="Integrin_beta_N"/>
</dbReference>
<evidence type="ECO:0000313" key="6">
    <source>
        <dbReference type="EMBL" id="KAH3873530.1"/>
    </source>
</evidence>
<sequence length="171" mass="19189">TMYLNKNAFPRCSLFPMGDISRDTVLTAVFIEHPNRRDCMLSLTGTPVITAMLRSHRKHLFSKAQYLNCMAHLLSDFNEQVTNPCVEAKSCGQCIAISPRCGWCADTNYDKTYKDRCDLLTNFKEEGCSPANISNPQNKLSFVTDRPVQDGLAEGDAIQIQPQSVNIKIRP</sequence>
<dbReference type="EMBL" id="JAIWYP010000002">
    <property type="protein sequence ID" value="KAH3873530.1"/>
    <property type="molecule type" value="Genomic_DNA"/>
</dbReference>
<comment type="subcellular location">
    <subcellularLocation>
        <location evidence="1">Cell membrane</location>
    </subcellularLocation>
</comment>
<evidence type="ECO:0000256" key="1">
    <source>
        <dbReference type="ARBA" id="ARBA00004236"/>
    </source>
</evidence>
<dbReference type="GO" id="GO:0016477">
    <property type="term" value="P:cell migration"/>
    <property type="evidence" value="ECO:0007669"/>
    <property type="project" value="TreeGrafter"/>
</dbReference>
<dbReference type="InterPro" id="IPR015812">
    <property type="entry name" value="Integrin_bsu"/>
</dbReference>
<protein>
    <recommendedName>
        <fullName evidence="5">PSI domain-containing protein</fullName>
    </recommendedName>
</protein>
<dbReference type="PANTHER" id="PTHR10082:SF60">
    <property type="entry name" value="INTEGRIN BETA-PS"/>
    <property type="match status" value="1"/>
</dbReference>
<name>A0A9D4MA14_DREPO</name>
<dbReference type="PRINTS" id="PR01186">
    <property type="entry name" value="INTEGRINB"/>
</dbReference>
<dbReference type="InterPro" id="IPR016201">
    <property type="entry name" value="PSI"/>
</dbReference>
<dbReference type="GO" id="GO:0033627">
    <property type="term" value="P:cell adhesion mediated by integrin"/>
    <property type="evidence" value="ECO:0007669"/>
    <property type="project" value="TreeGrafter"/>
</dbReference>
<dbReference type="AlphaFoldDB" id="A0A9D4MA14"/>
<reference evidence="6" key="1">
    <citation type="journal article" date="2019" name="bioRxiv">
        <title>The Genome of the Zebra Mussel, Dreissena polymorpha: A Resource for Invasive Species Research.</title>
        <authorList>
            <person name="McCartney M.A."/>
            <person name="Auch B."/>
            <person name="Kono T."/>
            <person name="Mallez S."/>
            <person name="Zhang Y."/>
            <person name="Obille A."/>
            <person name="Becker A."/>
            <person name="Abrahante J.E."/>
            <person name="Garbe J."/>
            <person name="Badalamenti J.P."/>
            <person name="Herman A."/>
            <person name="Mangelson H."/>
            <person name="Liachko I."/>
            <person name="Sullivan S."/>
            <person name="Sone E.D."/>
            <person name="Koren S."/>
            <person name="Silverstein K.A.T."/>
            <person name="Beckman K.B."/>
            <person name="Gohl D.M."/>
        </authorList>
    </citation>
    <scope>NUCLEOTIDE SEQUENCE</scope>
    <source>
        <strain evidence="6">Duluth1</strain>
        <tissue evidence="6">Whole animal</tissue>
    </source>
</reference>
<reference evidence="6" key="2">
    <citation type="submission" date="2020-11" db="EMBL/GenBank/DDBJ databases">
        <authorList>
            <person name="McCartney M.A."/>
            <person name="Auch B."/>
            <person name="Kono T."/>
            <person name="Mallez S."/>
            <person name="Becker A."/>
            <person name="Gohl D.M."/>
            <person name="Silverstein K.A.T."/>
            <person name="Koren S."/>
            <person name="Bechman K.B."/>
            <person name="Herman A."/>
            <person name="Abrahante J.E."/>
            <person name="Garbe J."/>
        </authorList>
    </citation>
    <scope>NUCLEOTIDE SEQUENCE</scope>
    <source>
        <strain evidence="6">Duluth1</strain>
        <tissue evidence="6">Whole animal</tissue>
    </source>
</reference>
<dbReference type="GO" id="GO:0005925">
    <property type="term" value="C:focal adhesion"/>
    <property type="evidence" value="ECO:0007669"/>
    <property type="project" value="TreeGrafter"/>
</dbReference>
<feature type="non-terminal residue" evidence="6">
    <location>
        <position position="1"/>
    </location>
</feature>
<feature type="domain" description="PSI" evidence="5">
    <location>
        <begin position="84"/>
        <end position="129"/>
    </location>
</feature>
<dbReference type="SUPFAM" id="SSF103575">
    <property type="entry name" value="Plexin repeat"/>
    <property type="match status" value="1"/>
</dbReference>
<dbReference type="GO" id="GO:0005178">
    <property type="term" value="F:integrin binding"/>
    <property type="evidence" value="ECO:0007669"/>
    <property type="project" value="TreeGrafter"/>
</dbReference>
<evidence type="ECO:0000259" key="5">
    <source>
        <dbReference type="SMART" id="SM00423"/>
    </source>
</evidence>
<accession>A0A9D4MA14</accession>
<dbReference type="SMART" id="SM00423">
    <property type="entry name" value="PSI"/>
    <property type="match status" value="1"/>
</dbReference>
<evidence type="ECO:0000313" key="7">
    <source>
        <dbReference type="Proteomes" id="UP000828390"/>
    </source>
</evidence>
<organism evidence="6 7">
    <name type="scientific">Dreissena polymorpha</name>
    <name type="common">Zebra mussel</name>
    <name type="synonym">Mytilus polymorpha</name>
    <dbReference type="NCBI Taxonomy" id="45954"/>
    <lineage>
        <taxon>Eukaryota</taxon>
        <taxon>Metazoa</taxon>
        <taxon>Spiralia</taxon>
        <taxon>Lophotrochozoa</taxon>
        <taxon>Mollusca</taxon>
        <taxon>Bivalvia</taxon>
        <taxon>Autobranchia</taxon>
        <taxon>Heteroconchia</taxon>
        <taxon>Euheterodonta</taxon>
        <taxon>Imparidentia</taxon>
        <taxon>Neoheterodontei</taxon>
        <taxon>Myida</taxon>
        <taxon>Dreissenoidea</taxon>
        <taxon>Dreissenidae</taxon>
        <taxon>Dreissena</taxon>
    </lineage>
</organism>
<comment type="caution">
    <text evidence="6">The sequence shown here is derived from an EMBL/GenBank/DDBJ whole genome shotgun (WGS) entry which is preliminary data.</text>
</comment>
<dbReference type="GO" id="GO:0007160">
    <property type="term" value="P:cell-matrix adhesion"/>
    <property type="evidence" value="ECO:0007669"/>
    <property type="project" value="TreeGrafter"/>
</dbReference>
<dbReference type="Proteomes" id="UP000828390">
    <property type="component" value="Unassembled WGS sequence"/>
</dbReference>
<evidence type="ECO:0000256" key="2">
    <source>
        <dbReference type="ARBA" id="ARBA00022475"/>
    </source>
</evidence>
<dbReference type="GO" id="GO:0008305">
    <property type="term" value="C:integrin complex"/>
    <property type="evidence" value="ECO:0007669"/>
    <property type="project" value="TreeGrafter"/>
</dbReference>
<feature type="non-terminal residue" evidence="6">
    <location>
        <position position="171"/>
    </location>
</feature>
<dbReference type="GO" id="GO:0098609">
    <property type="term" value="P:cell-cell adhesion"/>
    <property type="evidence" value="ECO:0007669"/>
    <property type="project" value="TreeGrafter"/>
</dbReference>
<keyword evidence="2" id="KW-1003">Cell membrane</keyword>
<dbReference type="GO" id="GO:0009986">
    <property type="term" value="C:cell surface"/>
    <property type="evidence" value="ECO:0007669"/>
    <property type="project" value="TreeGrafter"/>
</dbReference>
<evidence type="ECO:0000256" key="4">
    <source>
        <dbReference type="ARBA" id="ARBA00023180"/>
    </source>
</evidence>
<keyword evidence="3" id="KW-1015">Disulfide bond</keyword>